<dbReference type="Proteomes" id="UP001190700">
    <property type="component" value="Unassembled WGS sequence"/>
</dbReference>
<dbReference type="Gene3D" id="3.30.30.170">
    <property type="match status" value="1"/>
</dbReference>
<accession>A0AAE0FHX3</accession>
<protein>
    <submittedName>
        <fullName evidence="1">Uncharacterized protein</fullName>
    </submittedName>
</protein>
<dbReference type="SUPFAM" id="SSF100966">
    <property type="entry name" value="Translation initiation factor 2 beta, aIF2beta, N-terminal domain"/>
    <property type="match status" value="1"/>
</dbReference>
<name>A0AAE0FHX3_9CHLO</name>
<dbReference type="EMBL" id="LGRX02018636">
    <property type="protein sequence ID" value="KAK3259581.1"/>
    <property type="molecule type" value="Genomic_DNA"/>
</dbReference>
<keyword evidence="2" id="KW-1185">Reference proteome</keyword>
<reference evidence="1 2" key="1">
    <citation type="journal article" date="2015" name="Genome Biol. Evol.">
        <title>Comparative Genomics of a Bacterivorous Green Alga Reveals Evolutionary Causalities and Consequences of Phago-Mixotrophic Mode of Nutrition.</title>
        <authorList>
            <person name="Burns J.A."/>
            <person name="Paasch A."/>
            <person name="Narechania A."/>
            <person name="Kim E."/>
        </authorList>
    </citation>
    <scope>NUCLEOTIDE SEQUENCE [LARGE SCALE GENOMIC DNA]</scope>
    <source>
        <strain evidence="1 2">PLY_AMNH</strain>
    </source>
</reference>
<proteinExistence type="predicted"/>
<dbReference type="GO" id="GO:0003743">
    <property type="term" value="F:translation initiation factor activity"/>
    <property type="evidence" value="ECO:0007669"/>
    <property type="project" value="InterPro"/>
</dbReference>
<comment type="caution">
    <text evidence="1">The sequence shown here is derived from an EMBL/GenBank/DDBJ whole genome shotgun (WGS) entry which is preliminary data.</text>
</comment>
<gene>
    <name evidence="1" type="ORF">CYMTET_31426</name>
</gene>
<dbReference type="InterPro" id="IPR016189">
    <property type="entry name" value="Transl_init_fac_IF2/IF5_N"/>
</dbReference>
<evidence type="ECO:0000313" key="1">
    <source>
        <dbReference type="EMBL" id="KAK3259581.1"/>
    </source>
</evidence>
<dbReference type="AlphaFoldDB" id="A0AAE0FHX3"/>
<sequence length="224" mass="24830">MSLKEGEERNHSIRTEEETLCFSLAAKKKRSKRNRIEAKPVEYDYNDLLQRLYHTLREEDPEGTLLQSQWRITMKTPQIIAGIPGEFVVSNFVELSQLLQREPTHIQAWMQARLNAHSTITATGGLSLSASYAALVSFQEQSCSKDAATGPALVSCVEIGTKCKLYDQQDITGSGSLTDGSKHGRTDVRSQKSNLALHDSSSTSLQPSCALSCLTLTSPRQSRR</sequence>
<evidence type="ECO:0000313" key="2">
    <source>
        <dbReference type="Proteomes" id="UP001190700"/>
    </source>
</evidence>
<organism evidence="1 2">
    <name type="scientific">Cymbomonas tetramitiformis</name>
    <dbReference type="NCBI Taxonomy" id="36881"/>
    <lineage>
        <taxon>Eukaryota</taxon>
        <taxon>Viridiplantae</taxon>
        <taxon>Chlorophyta</taxon>
        <taxon>Pyramimonadophyceae</taxon>
        <taxon>Pyramimonadales</taxon>
        <taxon>Pyramimonadaceae</taxon>
        <taxon>Cymbomonas</taxon>
    </lineage>
</organism>